<comment type="caution">
    <text evidence="1">The sequence shown here is derived from an EMBL/GenBank/DDBJ whole genome shotgun (WGS) entry which is preliminary data.</text>
</comment>
<organism evidence="1 2">
    <name type="scientific">Plakobranchus ocellatus</name>
    <dbReference type="NCBI Taxonomy" id="259542"/>
    <lineage>
        <taxon>Eukaryota</taxon>
        <taxon>Metazoa</taxon>
        <taxon>Spiralia</taxon>
        <taxon>Lophotrochozoa</taxon>
        <taxon>Mollusca</taxon>
        <taxon>Gastropoda</taxon>
        <taxon>Heterobranchia</taxon>
        <taxon>Euthyneura</taxon>
        <taxon>Panpulmonata</taxon>
        <taxon>Sacoglossa</taxon>
        <taxon>Placobranchoidea</taxon>
        <taxon>Plakobranchidae</taxon>
        <taxon>Plakobranchus</taxon>
    </lineage>
</organism>
<accession>A0AAV3Z6C5</accession>
<reference evidence="1 2" key="1">
    <citation type="journal article" date="2021" name="Elife">
        <title>Chloroplast acquisition without the gene transfer in kleptoplastic sea slugs, Plakobranchus ocellatus.</title>
        <authorList>
            <person name="Maeda T."/>
            <person name="Takahashi S."/>
            <person name="Yoshida T."/>
            <person name="Shimamura S."/>
            <person name="Takaki Y."/>
            <person name="Nagai Y."/>
            <person name="Toyoda A."/>
            <person name="Suzuki Y."/>
            <person name="Arimoto A."/>
            <person name="Ishii H."/>
            <person name="Satoh N."/>
            <person name="Nishiyama T."/>
            <person name="Hasebe M."/>
            <person name="Maruyama T."/>
            <person name="Minagawa J."/>
            <person name="Obokata J."/>
            <person name="Shigenobu S."/>
        </authorList>
    </citation>
    <scope>NUCLEOTIDE SEQUENCE [LARGE SCALE GENOMIC DNA]</scope>
</reference>
<keyword evidence="2" id="KW-1185">Reference proteome</keyword>
<proteinExistence type="predicted"/>
<sequence length="97" mass="10777">MKTHSKTHYGSRSVRICINQQSSHVIKASHASVEVSFLFPNEHRLDTLSLFYIKFPADKPLKAGRVFRTTAAPAGLGDAHLHLSKLDTSSRYLNTGL</sequence>
<name>A0AAV3Z6C5_9GAST</name>
<evidence type="ECO:0000313" key="1">
    <source>
        <dbReference type="EMBL" id="GFN90257.1"/>
    </source>
</evidence>
<protein>
    <submittedName>
        <fullName evidence="1">Uncharacterized protein</fullName>
    </submittedName>
</protein>
<dbReference type="EMBL" id="BLXT01002015">
    <property type="protein sequence ID" value="GFN90257.1"/>
    <property type="molecule type" value="Genomic_DNA"/>
</dbReference>
<dbReference type="AlphaFoldDB" id="A0AAV3Z6C5"/>
<gene>
    <name evidence="1" type="ORF">PoB_001676300</name>
</gene>
<evidence type="ECO:0000313" key="2">
    <source>
        <dbReference type="Proteomes" id="UP000735302"/>
    </source>
</evidence>
<dbReference type="Proteomes" id="UP000735302">
    <property type="component" value="Unassembled WGS sequence"/>
</dbReference>